<organism evidence="1 2">
    <name type="scientific">Ancylostoma ceylanicum</name>
    <dbReference type="NCBI Taxonomy" id="53326"/>
    <lineage>
        <taxon>Eukaryota</taxon>
        <taxon>Metazoa</taxon>
        <taxon>Ecdysozoa</taxon>
        <taxon>Nematoda</taxon>
        <taxon>Chromadorea</taxon>
        <taxon>Rhabditida</taxon>
        <taxon>Rhabditina</taxon>
        <taxon>Rhabditomorpha</taxon>
        <taxon>Strongyloidea</taxon>
        <taxon>Ancylostomatidae</taxon>
        <taxon>Ancylostomatinae</taxon>
        <taxon>Ancylostoma</taxon>
    </lineage>
</organism>
<dbReference type="Proteomes" id="UP000024635">
    <property type="component" value="Unassembled WGS sequence"/>
</dbReference>
<protein>
    <submittedName>
        <fullName evidence="1">Uncharacterized protein</fullName>
    </submittedName>
</protein>
<dbReference type="STRING" id="53326.A0A016VD47"/>
<evidence type="ECO:0000313" key="2">
    <source>
        <dbReference type="Proteomes" id="UP000024635"/>
    </source>
</evidence>
<gene>
    <name evidence="1" type="primary">Acey_s0013.g2031</name>
    <name evidence="1" type="ORF">Y032_0013g2031</name>
</gene>
<name>A0A016VD47_9BILA</name>
<comment type="caution">
    <text evidence="1">The sequence shown here is derived from an EMBL/GenBank/DDBJ whole genome shotgun (WGS) entry which is preliminary data.</text>
</comment>
<evidence type="ECO:0000313" key="1">
    <source>
        <dbReference type="EMBL" id="EYC24653.1"/>
    </source>
</evidence>
<dbReference type="EMBL" id="JARK01001349">
    <property type="protein sequence ID" value="EYC24653.1"/>
    <property type="molecule type" value="Genomic_DNA"/>
</dbReference>
<accession>A0A016VD47</accession>
<proteinExistence type="predicted"/>
<keyword evidence="2" id="KW-1185">Reference proteome</keyword>
<reference evidence="2" key="1">
    <citation type="journal article" date="2015" name="Nat. Genet.">
        <title>The genome and transcriptome of the zoonotic hookworm Ancylostoma ceylanicum identify infection-specific gene families.</title>
        <authorList>
            <person name="Schwarz E.M."/>
            <person name="Hu Y."/>
            <person name="Antoshechkin I."/>
            <person name="Miller M.M."/>
            <person name="Sternberg P.W."/>
            <person name="Aroian R.V."/>
        </authorList>
    </citation>
    <scope>NUCLEOTIDE SEQUENCE</scope>
    <source>
        <strain evidence="2">HY135</strain>
    </source>
</reference>
<sequence length="200" mass="23343">MGLHYDQKLDFSSPYTKMCAKAHMRTFQIFKALSTTDQTLLMKAYKIYVRPLVKSGSTVFSPCKKKDKAKTETVQNSFTRKIFIRKGSFTYSSIPRAIIRNRYFDIPSLESRRRFFDVCMVYKILHEWSSEKAKLFFSIVTSITRGGEFKIFYRRPRTSVRTRSFTVRAGAAYLSLNKYAPPLNSLAAFRKFAFTRTTTF</sequence>
<dbReference type="AlphaFoldDB" id="A0A016VD47"/>